<keyword evidence="1" id="KW-0175">Coiled coil</keyword>
<organism evidence="3">
    <name type="scientific">Brachypodium distachyon</name>
    <name type="common">Purple false brome</name>
    <name type="synonym">Trachynia distachya</name>
    <dbReference type="NCBI Taxonomy" id="15368"/>
    <lineage>
        <taxon>Eukaryota</taxon>
        <taxon>Viridiplantae</taxon>
        <taxon>Streptophyta</taxon>
        <taxon>Embryophyta</taxon>
        <taxon>Tracheophyta</taxon>
        <taxon>Spermatophyta</taxon>
        <taxon>Magnoliopsida</taxon>
        <taxon>Liliopsida</taxon>
        <taxon>Poales</taxon>
        <taxon>Poaceae</taxon>
        <taxon>BOP clade</taxon>
        <taxon>Pooideae</taxon>
        <taxon>Stipodae</taxon>
        <taxon>Brachypodieae</taxon>
        <taxon>Brachypodium</taxon>
    </lineage>
</organism>
<dbReference type="PANTHER" id="PTHR45125:SF37">
    <property type="entry name" value="NO APICAL MERISTEM-ASSOCIATED C-TERMINAL DOMAIN-CONTAINING PROTEIN"/>
    <property type="match status" value="1"/>
</dbReference>
<name>A0A0Q3KL93_BRADI</name>
<dbReference type="EMBL" id="CM000880">
    <property type="protein sequence ID" value="KQK11897.1"/>
    <property type="molecule type" value="Genomic_DNA"/>
</dbReference>
<feature type="coiled-coil region" evidence="1">
    <location>
        <begin position="275"/>
        <end position="311"/>
    </location>
</feature>
<evidence type="ECO:0008006" key="6">
    <source>
        <dbReference type="Google" id="ProtNLM"/>
    </source>
</evidence>
<sequence>MDLLDEVDTGAPPLAPFSGNGEAEEVDDEAGEDDGEDDEGGEDEDEDVVEVDAANQKVKKRRANNYMEIEDATLCRAWAAVGMDAVSGTIQTGKRYWQHIEDKFHKLMPRVRHPVDRTYRSLQGRWDAIKPACSRWSAAMDQVTANPPSGATIDQYDRIADARYRDMAGSKGKSFTMRHCFDVLQHLPKWKLRDQVTAPKKADMVNMDDSEDEKDGRNNDKPEGSKKAKERLKLEGEAALLRDKFDHMMKSKEAIAVKTLEAKLVITENKTVVKLAKVEAIREEARNKAKLEEMKINVKKAKEMKELLAQERDVHEGHE</sequence>
<evidence type="ECO:0000313" key="4">
    <source>
        <dbReference type="EnsemblPlants" id="KQK11897"/>
    </source>
</evidence>
<evidence type="ECO:0000256" key="1">
    <source>
        <dbReference type="SAM" id="Coils"/>
    </source>
</evidence>
<proteinExistence type="predicted"/>
<dbReference type="EnsemblPlants" id="KQK11897">
    <property type="protein sequence ID" value="KQK11897"/>
    <property type="gene ID" value="BRADI_1g00368v3"/>
</dbReference>
<feature type="region of interest" description="Disordered" evidence="2">
    <location>
        <begin position="201"/>
        <end position="231"/>
    </location>
</feature>
<reference evidence="4" key="3">
    <citation type="submission" date="2018-08" db="UniProtKB">
        <authorList>
            <consortium name="EnsemblPlants"/>
        </authorList>
    </citation>
    <scope>IDENTIFICATION</scope>
    <source>
        <strain evidence="4">cv. Bd21</strain>
    </source>
</reference>
<dbReference type="KEGG" id="bdi:104581270"/>
<evidence type="ECO:0000313" key="3">
    <source>
        <dbReference type="EMBL" id="KQK11897.1"/>
    </source>
</evidence>
<reference evidence="3" key="2">
    <citation type="submission" date="2017-06" db="EMBL/GenBank/DDBJ databases">
        <title>WGS assembly of Brachypodium distachyon.</title>
        <authorList>
            <consortium name="The International Brachypodium Initiative"/>
            <person name="Lucas S."/>
            <person name="Harmon-Smith M."/>
            <person name="Lail K."/>
            <person name="Tice H."/>
            <person name="Grimwood J."/>
            <person name="Bruce D."/>
            <person name="Barry K."/>
            <person name="Shu S."/>
            <person name="Lindquist E."/>
            <person name="Wang M."/>
            <person name="Pitluck S."/>
            <person name="Vogel J.P."/>
            <person name="Garvin D.F."/>
            <person name="Mockler T.C."/>
            <person name="Schmutz J."/>
            <person name="Rokhsar D."/>
            <person name="Bevan M.W."/>
        </authorList>
    </citation>
    <scope>NUCLEOTIDE SEQUENCE</scope>
    <source>
        <strain evidence="3">Bd21</strain>
    </source>
</reference>
<dbReference type="Gramene" id="KQK11897">
    <property type="protein sequence ID" value="KQK11897"/>
    <property type="gene ID" value="BRADI_1g00368v3"/>
</dbReference>
<evidence type="ECO:0000256" key="2">
    <source>
        <dbReference type="SAM" id="MobiDB-lite"/>
    </source>
</evidence>
<feature type="compositionally biased region" description="Acidic residues" evidence="2">
    <location>
        <begin position="22"/>
        <end position="50"/>
    </location>
</feature>
<dbReference type="AlphaFoldDB" id="A0A0Q3KL93"/>
<reference evidence="3 4" key="1">
    <citation type="journal article" date="2010" name="Nature">
        <title>Genome sequencing and analysis of the model grass Brachypodium distachyon.</title>
        <authorList>
            <consortium name="International Brachypodium Initiative"/>
        </authorList>
    </citation>
    <scope>NUCLEOTIDE SEQUENCE [LARGE SCALE GENOMIC DNA]</scope>
    <source>
        <strain evidence="3">Bd21</strain>
        <strain evidence="4">cv. Bd21</strain>
    </source>
</reference>
<dbReference type="OrthoDB" id="657681at2759"/>
<feature type="compositionally biased region" description="Basic and acidic residues" evidence="2">
    <location>
        <begin position="214"/>
        <end position="231"/>
    </location>
</feature>
<accession>A0A0Q3KL93</accession>
<protein>
    <recommendedName>
        <fullName evidence="6">No apical meristem-associated C-terminal domain-containing protein</fullName>
    </recommendedName>
</protein>
<gene>
    <name evidence="4" type="primary">LOC104581270</name>
    <name evidence="3" type="ORF">BRADI_1g00368v3</name>
</gene>
<keyword evidence="5" id="KW-1185">Reference proteome</keyword>
<dbReference type="GeneID" id="104581270"/>
<evidence type="ECO:0000313" key="5">
    <source>
        <dbReference type="Proteomes" id="UP000008810"/>
    </source>
</evidence>
<dbReference type="RefSeq" id="XP_010229390.1">
    <property type="nucleotide sequence ID" value="XM_010231088.2"/>
</dbReference>
<dbReference type="Proteomes" id="UP000008810">
    <property type="component" value="Chromosome 1"/>
</dbReference>
<feature type="region of interest" description="Disordered" evidence="2">
    <location>
        <begin position="1"/>
        <end position="50"/>
    </location>
</feature>
<dbReference type="PANTHER" id="PTHR45125">
    <property type="entry name" value="F21J9.4-RELATED"/>
    <property type="match status" value="1"/>
</dbReference>
<dbReference type="STRING" id="15368.A0A0Q3KL93"/>